<dbReference type="SUPFAM" id="SSF48179">
    <property type="entry name" value="6-phosphogluconate dehydrogenase C-terminal domain-like"/>
    <property type="match status" value="1"/>
</dbReference>
<evidence type="ECO:0000313" key="5">
    <source>
        <dbReference type="EMBL" id="CAF1393899.1"/>
    </source>
</evidence>
<dbReference type="InterPro" id="IPR006115">
    <property type="entry name" value="6PGDH_NADP-bd"/>
</dbReference>
<reference evidence="5" key="1">
    <citation type="submission" date="2021-02" db="EMBL/GenBank/DDBJ databases">
        <authorList>
            <person name="Nowell W R."/>
        </authorList>
    </citation>
    <scope>NUCLEOTIDE SEQUENCE</scope>
</reference>
<protein>
    <recommendedName>
        <fullName evidence="2">phosphogluconate dehydrogenase (NADP(+)-dependent, decarboxylating)</fullName>
        <ecNumber evidence="2">1.1.1.44</ecNumber>
    </recommendedName>
</protein>
<organism evidence="5 7">
    <name type="scientific">Didymodactylos carnosus</name>
    <dbReference type="NCBI Taxonomy" id="1234261"/>
    <lineage>
        <taxon>Eukaryota</taxon>
        <taxon>Metazoa</taxon>
        <taxon>Spiralia</taxon>
        <taxon>Gnathifera</taxon>
        <taxon>Rotifera</taxon>
        <taxon>Eurotatoria</taxon>
        <taxon>Bdelloidea</taxon>
        <taxon>Philodinida</taxon>
        <taxon>Philodinidae</taxon>
        <taxon>Didymodactylos</taxon>
    </lineage>
</organism>
<gene>
    <name evidence="5" type="ORF">OVA965_LOCUS32707</name>
    <name evidence="6" type="ORF">TMI583_LOCUS33574</name>
</gene>
<evidence type="ECO:0000313" key="6">
    <source>
        <dbReference type="EMBL" id="CAF4201409.1"/>
    </source>
</evidence>
<accession>A0A8S2F9G0</accession>
<evidence type="ECO:0000256" key="3">
    <source>
        <dbReference type="ARBA" id="ARBA00023126"/>
    </source>
</evidence>
<dbReference type="PANTHER" id="PTHR11811">
    <property type="entry name" value="6-PHOSPHOGLUCONATE DEHYDROGENASE"/>
    <property type="match status" value="1"/>
</dbReference>
<comment type="caution">
    <text evidence="5">The sequence shown here is derived from an EMBL/GenBank/DDBJ whole genome shotgun (WGS) entry which is preliminary data.</text>
</comment>
<dbReference type="SUPFAM" id="SSF51735">
    <property type="entry name" value="NAD(P)-binding Rossmann-fold domains"/>
    <property type="match status" value="1"/>
</dbReference>
<dbReference type="Proteomes" id="UP000677228">
    <property type="component" value="Unassembled WGS sequence"/>
</dbReference>
<dbReference type="AlphaFoldDB" id="A0A8S2F9G0"/>
<dbReference type="InterPro" id="IPR036291">
    <property type="entry name" value="NAD(P)-bd_dom_sf"/>
</dbReference>
<keyword evidence="3" id="KW-0570">Pentose shunt</keyword>
<evidence type="ECO:0000259" key="4">
    <source>
        <dbReference type="Pfam" id="PF03446"/>
    </source>
</evidence>
<dbReference type="PRINTS" id="PR00076">
    <property type="entry name" value="6PGDHDRGNASE"/>
</dbReference>
<dbReference type="FunFam" id="3.40.50.720:FF:000634">
    <property type="entry name" value="6-phosphogluconate dehydrogenase, decarboxylating"/>
    <property type="match status" value="1"/>
</dbReference>
<dbReference type="InterPro" id="IPR006183">
    <property type="entry name" value="Pgluconate_DH"/>
</dbReference>
<dbReference type="InterPro" id="IPR008927">
    <property type="entry name" value="6-PGluconate_DH-like_C_sf"/>
</dbReference>
<dbReference type="Gene3D" id="3.40.50.720">
    <property type="entry name" value="NAD(P)-binding Rossmann-like Domain"/>
    <property type="match status" value="1"/>
</dbReference>
<comment type="pathway">
    <text evidence="1">Carbohydrate degradation; pentose phosphate pathway; D-ribulose 5-phosphate from D-glucose 6-phosphate (oxidative stage): step 3/3.</text>
</comment>
<dbReference type="Gene3D" id="1.10.1040.10">
    <property type="entry name" value="N-(1-d-carboxylethyl)-l-norvaline Dehydrogenase, domain 2"/>
    <property type="match status" value="1"/>
</dbReference>
<dbReference type="Pfam" id="PF03446">
    <property type="entry name" value="NAD_binding_2"/>
    <property type="match status" value="1"/>
</dbReference>
<dbReference type="GO" id="GO:0050661">
    <property type="term" value="F:NADP binding"/>
    <property type="evidence" value="ECO:0007669"/>
    <property type="project" value="InterPro"/>
</dbReference>
<dbReference type="EC" id="1.1.1.44" evidence="2"/>
<dbReference type="EMBL" id="CAJNOK010025751">
    <property type="protein sequence ID" value="CAF1393899.1"/>
    <property type="molecule type" value="Genomic_DNA"/>
</dbReference>
<dbReference type="GO" id="GO:0006098">
    <property type="term" value="P:pentose-phosphate shunt"/>
    <property type="evidence" value="ECO:0007669"/>
    <property type="project" value="UniProtKB-KW"/>
</dbReference>
<feature type="domain" description="6-phosphogluconate dehydrogenase NADP-binding" evidence="4">
    <location>
        <begin position="1"/>
        <end position="166"/>
    </location>
</feature>
<dbReference type="EMBL" id="CAJOBA010047465">
    <property type="protein sequence ID" value="CAF4201409.1"/>
    <property type="molecule type" value="Genomic_DNA"/>
</dbReference>
<sequence length="212" mass="23802">MGSEMTLLFAEHDLRVSLFDIVGENVDHALQLAEENPPLKDKIKGFKDYDSFMKSFDESKPKLLLLSITHGHPADEVLEALKKFLKKGDIILDGGNEWYKDTERRQTWLKKELGVDLIGMGVSGGYQSARRGPSISPGGDKQTIDKLMPLFEKFAAKDEQYGPCVTNVGPAGAGHYVKMIHNGIEQIAYSLDRRLDKYVRHSFCKANGNRFL</sequence>
<dbReference type="InterPro" id="IPR013328">
    <property type="entry name" value="6PGD_dom2"/>
</dbReference>
<evidence type="ECO:0000313" key="7">
    <source>
        <dbReference type="Proteomes" id="UP000677228"/>
    </source>
</evidence>
<dbReference type="Proteomes" id="UP000682733">
    <property type="component" value="Unassembled WGS sequence"/>
</dbReference>
<evidence type="ECO:0000256" key="1">
    <source>
        <dbReference type="ARBA" id="ARBA00004874"/>
    </source>
</evidence>
<proteinExistence type="predicted"/>
<name>A0A8S2F9G0_9BILA</name>
<evidence type="ECO:0000256" key="2">
    <source>
        <dbReference type="ARBA" id="ARBA00013011"/>
    </source>
</evidence>
<dbReference type="GO" id="GO:0004616">
    <property type="term" value="F:phosphogluconate dehydrogenase (decarboxylating) activity"/>
    <property type="evidence" value="ECO:0007669"/>
    <property type="project" value="UniProtKB-EC"/>
</dbReference>